<sequence>MTDHHHCYCNNLPVKIVVSVSSGRKGMMNDAWVRGAMVGATGLVVMALPAVAQVQPRSGEEINEIARNITVLIVGKDSHGSGAIISRSGSTYYVLTAKHVVNRKDNYRVIPIDQQAYAVDFNKIKFLPNTDLAIVEFTSEKKDYQVATLTNSDFVKEGSQVFVSGWPQPGGSGQLVRQFTDGRISGFLIEPIDGYKMIYTNVTRRGMSGGPVLDSAGRVVGVHGLGDTEDPRSLERQGLNPEAAASIARLIKPGFNYAIPINTFLAGAPAAGVFLSLQVDNQAIASGTAPVVVTVPSQPDSRDRIENINLILNAVNTGVDVLRSIFPF</sequence>
<evidence type="ECO:0000313" key="2">
    <source>
        <dbReference type="EMBL" id="BAC07611.1"/>
    </source>
</evidence>
<proteinExistence type="predicted"/>
<dbReference type="Proteomes" id="UP000000440">
    <property type="component" value="Chromosome"/>
</dbReference>
<reference evidence="2 3" key="1">
    <citation type="journal article" date="2002" name="DNA Res.">
        <title>Complete genome structure of the thermophilic cyanobacterium Thermosynechococcus elongatus BP-1.</title>
        <authorList>
            <person name="Nakamura Y."/>
            <person name="Kaneko T."/>
            <person name="Sato S."/>
            <person name="Ikeuchi M."/>
            <person name="Katoh H."/>
            <person name="Sasamoto S."/>
            <person name="Watanabe A."/>
            <person name="Iriguchi M."/>
            <person name="Kawashima K."/>
            <person name="Kimura T."/>
            <person name="Kishida Y."/>
            <person name="Kiyokawa C."/>
            <person name="Kohara M."/>
            <person name="Matsumoto M."/>
            <person name="Matsuno A."/>
            <person name="Nakazaki N."/>
            <person name="Shimpo S."/>
            <person name="Sugimoto M."/>
            <person name="Takeuchi C."/>
            <person name="Yamada M."/>
            <person name="Tabata S."/>
        </authorList>
    </citation>
    <scope>NUCLEOTIDE SEQUENCE [LARGE SCALE GENOMIC DNA]</scope>
    <source>
        <strain evidence="3">IAM M-273 / NIES-2133 / BP-1</strain>
    </source>
</reference>
<keyword evidence="3" id="KW-1185">Reference proteome</keyword>
<dbReference type="Gene3D" id="2.40.10.10">
    <property type="entry name" value="Trypsin-like serine proteases"/>
    <property type="match status" value="2"/>
</dbReference>
<keyword evidence="1" id="KW-0812">Transmembrane</keyword>
<dbReference type="InterPro" id="IPR043504">
    <property type="entry name" value="Peptidase_S1_PA_chymotrypsin"/>
</dbReference>
<dbReference type="SUPFAM" id="SSF50494">
    <property type="entry name" value="Trypsin-like serine proteases"/>
    <property type="match status" value="1"/>
</dbReference>
<dbReference type="AlphaFoldDB" id="Q8DMQ3"/>
<keyword evidence="1" id="KW-1133">Transmembrane helix</keyword>
<evidence type="ECO:0000313" key="3">
    <source>
        <dbReference type="Proteomes" id="UP000000440"/>
    </source>
</evidence>
<dbReference type="PATRIC" id="fig|197221.4.peg.59"/>
<gene>
    <name evidence="2" type="ordered locus">tlr0058</name>
</gene>
<dbReference type="Pfam" id="PF13365">
    <property type="entry name" value="Trypsin_2"/>
    <property type="match status" value="1"/>
</dbReference>
<dbReference type="EnsemblBacteria" id="BAC07611">
    <property type="protein sequence ID" value="BAC07611"/>
    <property type="gene ID" value="BAC07611"/>
</dbReference>
<dbReference type="KEGG" id="tel:tlr0058"/>
<organism evidence="2 3">
    <name type="scientific">Thermosynechococcus vestitus (strain NIES-2133 / IAM M-273 / BP-1)</name>
    <dbReference type="NCBI Taxonomy" id="197221"/>
    <lineage>
        <taxon>Bacteria</taxon>
        <taxon>Bacillati</taxon>
        <taxon>Cyanobacteriota</taxon>
        <taxon>Cyanophyceae</taxon>
        <taxon>Acaryochloridales</taxon>
        <taxon>Thermosynechococcaceae</taxon>
        <taxon>Thermosynechococcus</taxon>
    </lineage>
</organism>
<evidence type="ECO:0000256" key="1">
    <source>
        <dbReference type="SAM" id="Phobius"/>
    </source>
</evidence>
<dbReference type="InterPro" id="IPR009003">
    <property type="entry name" value="Peptidase_S1_PA"/>
</dbReference>
<dbReference type="PANTHER" id="PTHR43019">
    <property type="entry name" value="SERINE ENDOPROTEASE DEGS"/>
    <property type="match status" value="1"/>
</dbReference>
<protein>
    <submittedName>
        <fullName evidence="2">Tlr0058 protein</fullName>
    </submittedName>
</protein>
<feature type="transmembrane region" description="Helical" evidence="1">
    <location>
        <begin position="31"/>
        <end position="52"/>
    </location>
</feature>
<dbReference type="eggNOG" id="COG0265">
    <property type="taxonomic scope" value="Bacteria"/>
</dbReference>
<dbReference type="EMBL" id="BA000039">
    <property type="protein sequence ID" value="BAC07611.1"/>
    <property type="molecule type" value="Genomic_DNA"/>
</dbReference>
<accession>Q8DMQ3</accession>
<dbReference type="PANTHER" id="PTHR43019:SF23">
    <property type="entry name" value="PROTEASE DO-LIKE 5, CHLOROPLASTIC"/>
    <property type="match status" value="1"/>
</dbReference>
<name>Q8DMQ3_THEVB</name>
<keyword evidence="1" id="KW-0472">Membrane</keyword>
<dbReference type="STRING" id="197221.gene:10746636"/>